<evidence type="ECO:0000313" key="2">
    <source>
        <dbReference type="EMBL" id="GAA0365847.1"/>
    </source>
</evidence>
<feature type="compositionally biased region" description="Polar residues" evidence="1">
    <location>
        <begin position="59"/>
        <end position="73"/>
    </location>
</feature>
<dbReference type="Proteomes" id="UP001500063">
    <property type="component" value="Unassembled WGS sequence"/>
</dbReference>
<dbReference type="EMBL" id="BAAABW010000026">
    <property type="protein sequence ID" value="GAA0365847.1"/>
    <property type="molecule type" value="Genomic_DNA"/>
</dbReference>
<gene>
    <name evidence="2" type="ORF">GCM10010319_49690</name>
</gene>
<protein>
    <submittedName>
        <fullName evidence="2">Uncharacterized protein</fullName>
    </submittedName>
</protein>
<proteinExistence type="predicted"/>
<reference evidence="2 3" key="1">
    <citation type="journal article" date="2019" name="Int. J. Syst. Evol. Microbiol.">
        <title>The Global Catalogue of Microorganisms (GCM) 10K type strain sequencing project: providing services to taxonomists for standard genome sequencing and annotation.</title>
        <authorList>
            <consortium name="The Broad Institute Genomics Platform"/>
            <consortium name="The Broad Institute Genome Sequencing Center for Infectious Disease"/>
            <person name="Wu L."/>
            <person name="Ma J."/>
        </authorList>
    </citation>
    <scope>NUCLEOTIDE SEQUENCE [LARGE SCALE GENOMIC DNA]</scope>
    <source>
        <strain evidence="2 3">JCM 4565</strain>
    </source>
</reference>
<feature type="region of interest" description="Disordered" evidence="1">
    <location>
        <begin position="44"/>
        <end position="73"/>
    </location>
</feature>
<name>A0ABN0XJM0_9ACTN</name>
<accession>A0ABN0XJM0</accession>
<evidence type="ECO:0000256" key="1">
    <source>
        <dbReference type="SAM" id="MobiDB-lite"/>
    </source>
</evidence>
<comment type="caution">
    <text evidence="2">The sequence shown here is derived from an EMBL/GenBank/DDBJ whole genome shotgun (WGS) entry which is preliminary data.</text>
</comment>
<keyword evidence="3" id="KW-1185">Reference proteome</keyword>
<sequence length="73" mass="7577">MGCIWGEFALEMANSLAGQAPSARWRLAVCDAVPVVTDSEGSVTRASATGSCDVPRSGLSRQPSATYSSSKLQ</sequence>
<evidence type="ECO:0000313" key="3">
    <source>
        <dbReference type="Proteomes" id="UP001500063"/>
    </source>
</evidence>
<organism evidence="2 3">
    <name type="scientific">Streptomyces blastmyceticus</name>
    <dbReference type="NCBI Taxonomy" id="68180"/>
    <lineage>
        <taxon>Bacteria</taxon>
        <taxon>Bacillati</taxon>
        <taxon>Actinomycetota</taxon>
        <taxon>Actinomycetes</taxon>
        <taxon>Kitasatosporales</taxon>
        <taxon>Streptomycetaceae</taxon>
        <taxon>Streptomyces</taxon>
    </lineage>
</organism>